<evidence type="ECO:0000313" key="3">
    <source>
        <dbReference type="Proteomes" id="UP001139035"/>
    </source>
</evidence>
<dbReference type="EMBL" id="JAJUWU010000001">
    <property type="protein sequence ID" value="MCE7026402.1"/>
    <property type="molecule type" value="Genomic_DNA"/>
</dbReference>
<keyword evidence="3" id="KW-1185">Reference proteome</keyword>
<reference evidence="2" key="1">
    <citation type="submission" date="2022-01" db="EMBL/GenBank/DDBJ databases">
        <title>Jiella avicenniae sp. nov., a novel endophytic bacterium isolated from bark of Avicennia marina.</title>
        <authorList>
            <person name="Tuo L."/>
        </authorList>
    </citation>
    <scope>NUCLEOTIDE SEQUENCE</scope>
    <source>
        <strain evidence="2">CBK1P-4</strain>
    </source>
</reference>
<accession>A0A9X1NVS1</accession>
<sequence length="154" mass="16814">MSDTNGVADGTFGVACDTRDAVSFAALEPAVAEAVRDMRRLHRALDDGLSDNHESTRAKIARQTGVPVSYLKRLHQRASEMPDVSGKWARALRLACERLDARTARLKHQTGKIEHELSTIRGARARRRGEARGGADQVAVLEKPGGDRTMGREA</sequence>
<proteinExistence type="predicted"/>
<gene>
    <name evidence="2" type="ORF">LZD57_00230</name>
</gene>
<name>A0A9X1NVS1_9HYPH</name>
<feature type="region of interest" description="Disordered" evidence="1">
    <location>
        <begin position="124"/>
        <end position="154"/>
    </location>
</feature>
<dbReference type="Proteomes" id="UP001139035">
    <property type="component" value="Unassembled WGS sequence"/>
</dbReference>
<evidence type="ECO:0000313" key="2">
    <source>
        <dbReference type="EMBL" id="MCE7026402.1"/>
    </source>
</evidence>
<protein>
    <submittedName>
        <fullName evidence="2">Uncharacterized protein</fullName>
    </submittedName>
</protein>
<dbReference type="AlphaFoldDB" id="A0A9X1NVS1"/>
<comment type="caution">
    <text evidence="2">The sequence shown here is derived from an EMBL/GenBank/DDBJ whole genome shotgun (WGS) entry which is preliminary data.</text>
</comment>
<evidence type="ECO:0000256" key="1">
    <source>
        <dbReference type="SAM" id="MobiDB-lite"/>
    </source>
</evidence>
<dbReference type="RefSeq" id="WP_233717106.1">
    <property type="nucleotide sequence ID" value="NZ_JAJUWU010000001.1"/>
</dbReference>
<feature type="compositionally biased region" description="Basic and acidic residues" evidence="1">
    <location>
        <begin position="144"/>
        <end position="154"/>
    </location>
</feature>
<organism evidence="2 3">
    <name type="scientific">Jiella avicenniae</name>
    <dbReference type="NCBI Taxonomy" id="2907202"/>
    <lineage>
        <taxon>Bacteria</taxon>
        <taxon>Pseudomonadati</taxon>
        <taxon>Pseudomonadota</taxon>
        <taxon>Alphaproteobacteria</taxon>
        <taxon>Hyphomicrobiales</taxon>
        <taxon>Aurantimonadaceae</taxon>
        <taxon>Jiella</taxon>
    </lineage>
</organism>